<dbReference type="CDD" id="cd16961">
    <property type="entry name" value="RMtype1_S_TRD-CR_like"/>
    <property type="match status" value="1"/>
</dbReference>
<gene>
    <name evidence="3" type="ORF">HFZ78_18830</name>
</gene>
<evidence type="ECO:0000256" key="1">
    <source>
        <dbReference type="ARBA" id="ARBA00022747"/>
    </source>
</evidence>
<keyword evidence="2" id="KW-0238">DNA-binding</keyword>
<dbReference type="Gene3D" id="3.90.220.20">
    <property type="entry name" value="DNA methylase specificity domains"/>
    <property type="match status" value="1"/>
</dbReference>
<protein>
    <recommendedName>
        <fullName evidence="5">DNA methylase adenine-specific domain-containing protein</fullName>
    </recommendedName>
</protein>
<organism evidence="3 4">
    <name type="scientific">Priestia megaterium</name>
    <name type="common">Bacillus megaterium</name>
    <dbReference type="NCBI Taxonomy" id="1404"/>
    <lineage>
        <taxon>Bacteria</taxon>
        <taxon>Bacillati</taxon>
        <taxon>Bacillota</taxon>
        <taxon>Bacilli</taxon>
        <taxon>Bacillales</taxon>
        <taxon>Bacillaceae</taxon>
        <taxon>Priestia</taxon>
    </lineage>
</organism>
<sequence>MPGILTEILIDRYKNGEISLRTFLHEITNLNEIRQSNQYESLSQIDFRRILDLPNELTKLMTDIALIDHPKSVIDINCSTGKLLSYFPYESRISGYDSIEDGINIGKIIYPNIEFNNENPIYKDYTEMYDCVISCLPRVGQTFYEGMEQNTYLVYLKKAMALLKEKGRLITLISNSFLTAPSACQMYRDQLLSSYNVEMIMSLDTGSFRPHLRNMALIVIRKSSPTENVLMPSFTDNYDEIKQIYIEKSGFAIETERLKGSRWDSHFYDPRFNKIEVKLENKEVKRLEEIAQIFSGPVFRSEERQDHGKYLILRPLHFQNGGLNLFTENQYIDSCREHEKVCILQPGDMITPLVNNSGELYIFKESDPPAIASNNIAIIRSTNNEYIKTYFNTKDGKKLFSLQVDRKSRGLQHTRLLAVSDIRKIRIPLLPIDNLNGISDKAIENANQSELIELREKIATFKEKYKHEKIRSKEIIELANNRYEKILHVLSFNTNSMNHLSERMDEVHEKVSYLIDLVSNMDKDIKEIKREGKDELEVIQSMMKKIDKTVNKITLETYDNYVKKTKEWIVPHWEKLHYLSKRLLPSADMLFENIGQLENTDPSPYILQYCRSLENELRIKVFVAYLQDLKRREVDVQDQFSWDLEVNENNRPFSRNRSSYDFASKVNGLLGKDEKDWHFELGNMSILLKNITGRTVERSPILQDFKEFILCYFDDHFVDAELFEKIKNVSREYRNRAAHPNVITFEEAIEGKEIIKELILRVLKDYK</sequence>
<keyword evidence="1" id="KW-0680">Restriction system</keyword>
<dbReference type="SUPFAM" id="SSF116734">
    <property type="entry name" value="DNA methylase specificity domain"/>
    <property type="match status" value="1"/>
</dbReference>
<dbReference type="SUPFAM" id="SSF53335">
    <property type="entry name" value="S-adenosyl-L-methionine-dependent methyltransferases"/>
    <property type="match status" value="1"/>
</dbReference>
<dbReference type="EMBL" id="CP051128">
    <property type="protein sequence ID" value="QIZ08508.1"/>
    <property type="molecule type" value="Genomic_DNA"/>
</dbReference>
<evidence type="ECO:0008006" key="5">
    <source>
        <dbReference type="Google" id="ProtNLM"/>
    </source>
</evidence>
<proteinExistence type="predicted"/>
<dbReference type="InterPro" id="IPR029063">
    <property type="entry name" value="SAM-dependent_MTases_sf"/>
</dbReference>
<reference evidence="3 4" key="1">
    <citation type="submission" date="2020-04" db="EMBL/GenBank/DDBJ databases">
        <title>Genome-Wide Identification of 5-Methylcytosine Sites in Bacterial Genomes By High-Throughput Sequencing of MspJI Restriction Fragments.</title>
        <authorList>
            <person name="Wu V."/>
        </authorList>
    </citation>
    <scope>NUCLEOTIDE SEQUENCE [LARGE SCALE GENOMIC DNA]</scope>
    <source>
        <strain evidence="3 4">S2</strain>
    </source>
</reference>
<dbReference type="GO" id="GO:0009307">
    <property type="term" value="P:DNA restriction-modification system"/>
    <property type="evidence" value="ECO:0007669"/>
    <property type="project" value="UniProtKB-KW"/>
</dbReference>
<evidence type="ECO:0000313" key="4">
    <source>
        <dbReference type="Proteomes" id="UP000501868"/>
    </source>
</evidence>
<dbReference type="InterPro" id="IPR044946">
    <property type="entry name" value="Restrct_endonuc_typeI_TRD_sf"/>
</dbReference>
<name>A0A6H1P4Q8_PRIMG</name>
<dbReference type="Proteomes" id="UP000501868">
    <property type="component" value="Chromosome"/>
</dbReference>
<dbReference type="Gene3D" id="3.40.50.150">
    <property type="entry name" value="Vaccinia Virus protein VP39"/>
    <property type="match status" value="1"/>
</dbReference>
<dbReference type="GO" id="GO:0003677">
    <property type="term" value="F:DNA binding"/>
    <property type="evidence" value="ECO:0007669"/>
    <property type="project" value="UniProtKB-KW"/>
</dbReference>
<evidence type="ECO:0000256" key="2">
    <source>
        <dbReference type="ARBA" id="ARBA00023125"/>
    </source>
</evidence>
<dbReference type="AlphaFoldDB" id="A0A6H1P4Q8"/>
<accession>A0A6H1P4Q8</accession>
<evidence type="ECO:0000313" key="3">
    <source>
        <dbReference type="EMBL" id="QIZ08508.1"/>
    </source>
</evidence>
<reference evidence="3 4" key="2">
    <citation type="submission" date="2020-04" db="EMBL/GenBank/DDBJ databases">
        <authorList>
            <person name="Fomenkov A."/>
            <person name="Anton B.P."/>
            <person name="Roberts R.J."/>
        </authorList>
    </citation>
    <scope>NUCLEOTIDE SEQUENCE [LARGE SCALE GENOMIC DNA]</scope>
    <source>
        <strain evidence="3 4">S2</strain>
    </source>
</reference>